<dbReference type="AlphaFoldDB" id="A0A6L5X645"/>
<keyword evidence="8" id="KW-1185">Reference proteome</keyword>
<evidence type="ECO:0000256" key="1">
    <source>
        <dbReference type="ARBA" id="ARBA00004651"/>
    </source>
</evidence>
<feature type="transmembrane region" description="Helical" evidence="6">
    <location>
        <begin position="325"/>
        <end position="343"/>
    </location>
</feature>
<sequence length="363" mass="39171">MNKTKRIENTFDVVRILIAILLAYLIALIILALISDDPWNVISLFIIGPFNSKKHVGDIFTLMIPLVFTGLCMCYVYAINKFNLAGEGAVNLGGCLAACVAIALRDTAVPGWIAIILCIIVGALAGMLSTAIPAIADQVFHADVCVISLMLNYILLYFTTYILKNVIKDQGASVTASYKLGRKVKLANLIPGTQIHIGLLIALACVVFVAILFYKMPFGYKMRAVGVNPSFARYIGIPVGSTIILSQVIGGAFAGMGGSVQILGMFPRYKWESLTGYGFDGLMIAVLARKNPVLVPLSAFLIAYIRTGASLVATKTQIPPEFVSIIQGIIIVLVAAEMFLSGWKKRLIFSAAKKSLKEKEAKA</sequence>
<evidence type="ECO:0000313" key="7">
    <source>
        <dbReference type="EMBL" id="MSS14863.1"/>
    </source>
</evidence>
<evidence type="ECO:0000256" key="4">
    <source>
        <dbReference type="ARBA" id="ARBA00022989"/>
    </source>
</evidence>
<dbReference type="EMBL" id="VULZ01000006">
    <property type="protein sequence ID" value="MSS14863.1"/>
    <property type="molecule type" value="Genomic_DNA"/>
</dbReference>
<keyword evidence="2" id="KW-1003">Cell membrane</keyword>
<keyword evidence="5 6" id="KW-0472">Membrane</keyword>
<organism evidence="7 8">
    <name type="scientific">Porcincola intestinalis</name>
    <dbReference type="NCBI Taxonomy" id="2606632"/>
    <lineage>
        <taxon>Bacteria</taxon>
        <taxon>Bacillati</taxon>
        <taxon>Bacillota</taxon>
        <taxon>Clostridia</taxon>
        <taxon>Lachnospirales</taxon>
        <taxon>Lachnospiraceae</taxon>
        <taxon>Porcincola</taxon>
    </lineage>
</organism>
<feature type="transmembrane region" description="Helical" evidence="6">
    <location>
        <begin position="144"/>
        <end position="163"/>
    </location>
</feature>
<dbReference type="InterPro" id="IPR001851">
    <property type="entry name" value="ABC_transp_permease"/>
</dbReference>
<proteinExistence type="predicted"/>
<name>A0A6L5X645_9FIRM</name>
<protein>
    <submittedName>
        <fullName evidence="7">ABC transporter permease</fullName>
    </submittedName>
</protein>
<evidence type="ECO:0000256" key="3">
    <source>
        <dbReference type="ARBA" id="ARBA00022692"/>
    </source>
</evidence>
<reference evidence="7 8" key="1">
    <citation type="submission" date="2019-08" db="EMBL/GenBank/DDBJ databases">
        <title>In-depth cultivation of the pig gut microbiome towards novel bacterial diversity and tailored functional studies.</title>
        <authorList>
            <person name="Wylensek D."/>
            <person name="Hitch T.C.A."/>
            <person name="Clavel T."/>
        </authorList>
    </citation>
    <scope>NUCLEOTIDE SEQUENCE [LARGE SCALE GENOMIC DNA]</scope>
    <source>
        <strain evidence="7 8">Oil+RF-744-WCA-WT-11</strain>
    </source>
</reference>
<dbReference type="PANTHER" id="PTHR47089">
    <property type="entry name" value="ABC TRANSPORTER, PERMEASE PROTEIN"/>
    <property type="match status" value="1"/>
</dbReference>
<dbReference type="Pfam" id="PF02653">
    <property type="entry name" value="BPD_transp_2"/>
    <property type="match status" value="1"/>
</dbReference>
<evidence type="ECO:0000256" key="2">
    <source>
        <dbReference type="ARBA" id="ARBA00022475"/>
    </source>
</evidence>
<comment type="subcellular location">
    <subcellularLocation>
        <location evidence="1">Cell membrane</location>
        <topology evidence="1">Multi-pass membrane protein</topology>
    </subcellularLocation>
</comment>
<dbReference type="Proteomes" id="UP000481852">
    <property type="component" value="Unassembled WGS sequence"/>
</dbReference>
<feature type="transmembrane region" description="Helical" evidence="6">
    <location>
        <begin position="110"/>
        <end position="132"/>
    </location>
</feature>
<gene>
    <name evidence="7" type="ORF">FYJ35_07355</name>
</gene>
<keyword evidence="3 6" id="KW-0812">Transmembrane</keyword>
<evidence type="ECO:0000313" key="8">
    <source>
        <dbReference type="Proteomes" id="UP000481852"/>
    </source>
</evidence>
<feature type="transmembrane region" description="Helical" evidence="6">
    <location>
        <begin position="195"/>
        <end position="214"/>
    </location>
</feature>
<evidence type="ECO:0000256" key="5">
    <source>
        <dbReference type="ARBA" id="ARBA00023136"/>
    </source>
</evidence>
<dbReference type="GO" id="GO:0022857">
    <property type="term" value="F:transmembrane transporter activity"/>
    <property type="evidence" value="ECO:0007669"/>
    <property type="project" value="InterPro"/>
</dbReference>
<keyword evidence="4 6" id="KW-1133">Transmembrane helix</keyword>
<dbReference type="RefSeq" id="WP_328597060.1">
    <property type="nucleotide sequence ID" value="NZ_VULZ01000006.1"/>
</dbReference>
<dbReference type="CDD" id="cd06580">
    <property type="entry name" value="TM_PBP1_transp_TpRbsC_like"/>
    <property type="match status" value="1"/>
</dbReference>
<comment type="caution">
    <text evidence="7">The sequence shown here is derived from an EMBL/GenBank/DDBJ whole genome shotgun (WGS) entry which is preliminary data.</text>
</comment>
<feature type="transmembrane region" description="Helical" evidence="6">
    <location>
        <begin position="293"/>
        <end position="313"/>
    </location>
</feature>
<dbReference type="GO" id="GO:0005886">
    <property type="term" value="C:plasma membrane"/>
    <property type="evidence" value="ECO:0007669"/>
    <property type="project" value="UniProtKB-SubCell"/>
</dbReference>
<dbReference type="PANTHER" id="PTHR47089:SF1">
    <property type="entry name" value="GUANOSINE ABC TRANSPORTER PERMEASE PROTEIN NUPP"/>
    <property type="match status" value="1"/>
</dbReference>
<accession>A0A6L5X645</accession>
<feature type="transmembrane region" description="Helical" evidence="6">
    <location>
        <begin position="12"/>
        <end position="34"/>
    </location>
</feature>
<evidence type="ECO:0000256" key="6">
    <source>
        <dbReference type="SAM" id="Phobius"/>
    </source>
</evidence>
<feature type="transmembrane region" description="Helical" evidence="6">
    <location>
        <begin position="84"/>
        <end position="104"/>
    </location>
</feature>
<feature type="transmembrane region" description="Helical" evidence="6">
    <location>
        <begin position="59"/>
        <end position="77"/>
    </location>
</feature>